<reference evidence="1" key="1">
    <citation type="journal article" date="2012" name="Nat. Biotechnol.">
        <title>Draft genome sequence of pigeonpea (Cajanus cajan), an orphan legume crop of resource-poor farmers.</title>
        <authorList>
            <person name="Varshney R.K."/>
            <person name="Chen W."/>
            <person name="Li Y."/>
            <person name="Bharti A.K."/>
            <person name="Saxena R.K."/>
            <person name="Schlueter J.A."/>
            <person name="Donoghue M.T."/>
            <person name="Azam S."/>
            <person name="Fan G."/>
            <person name="Whaley A.M."/>
            <person name="Farmer A.D."/>
            <person name="Sheridan J."/>
            <person name="Iwata A."/>
            <person name="Tuteja R."/>
            <person name="Penmetsa R.V."/>
            <person name="Wu W."/>
            <person name="Upadhyaya H.D."/>
            <person name="Yang S.P."/>
            <person name="Shah T."/>
            <person name="Saxena K.B."/>
            <person name="Michael T."/>
            <person name="McCombie W.R."/>
            <person name="Yang B."/>
            <person name="Zhang G."/>
            <person name="Yang H."/>
            <person name="Wang J."/>
            <person name="Spillane C."/>
            <person name="Cook D.R."/>
            <person name="May G.D."/>
            <person name="Xu X."/>
            <person name="Jackson S.A."/>
        </authorList>
    </citation>
    <scope>NUCLEOTIDE SEQUENCE [LARGE SCALE GENOMIC DNA]</scope>
</reference>
<accession>A0A151RSN5</accession>
<sequence>MTHPTTTHSQAAFHILRYRKGSPGSSIFFPTDSIIQLMAFSDFDWACCIDSCLSITGSSIYLGHSLISWRSKKQSTVFKNSSEAEYRVLASITCELQWLTYFLQDLRVPFLQPVVLYCDNQSAI</sequence>
<dbReference type="AlphaFoldDB" id="A0A151RSN5"/>
<evidence type="ECO:0000313" key="1">
    <source>
        <dbReference type="EMBL" id="KYP45543.1"/>
    </source>
</evidence>
<dbReference type="PANTHER" id="PTHR11439:SF470">
    <property type="entry name" value="CYSTEINE-RICH RLK (RECEPTOR-LIKE PROTEIN KINASE) 8"/>
    <property type="match status" value="1"/>
</dbReference>
<dbReference type="EMBL" id="KQ483587">
    <property type="protein sequence ID" value="KYP45543.1"/>
    <property type="molecule type" value="Genomic_DNA"/>
</dbReference>
<evidence type="ECO:0000313" key="2">
    <source>
        <dbReference type="Proteomes" id="UP000075243"/>
    </source>
</evidence>
<dbReference type="PANTHER" id="PTHR11439">
    <property type="entry name" value="GAG-POL-RELATED RETROTRANSPOSON"/>
    <property type="match status" value="1"/>
</dbReference>
<dbReference type="STRING" id="3821.A0A151RSN5"/>
<evidence type="ECO:0008006" key="3">
    <source>
        <dbReference type="Google" id="ProtNLM"/>
    </source>
</evidence>
<dbReference type="Gramene" id="C.cajan_35882.t">
    <property type="protein sequence ID" value="C.cajan_35882.t.cds1"/>
    <property type="gene ID" value="C.cajan_35882"/>
</dbReference>
<proteinExistence type="predicted"/>
<dbReference type="CDD" id="cd09272">
    <property type="entry name" value="RNase_HI_RT_Ty1"/>
    <property type="match status" value="1"/>
</dbReference>
<organism evidence="1 2">
    <name type="scientific">Cajanus cajan</name>
    <name type="common">Pigeon pea</name>
    <name type="synonym">Cajanus indicus</name>
    <dbReference type="NCBI Taxonomy" id="3821"/>
    <lineage>
        <taxon>Eukaryota</taxon>
        <taxon>Viridiplantae</taxon>
        <taxon>Streptophyta</taxon>
        <taxon>Embryophyta</taxon>
        <taxon>Tracheophyta</taxon>
        <taxon>Spermatophyta</taxon>
        <taxon>Magnoliopsida</taxon>
        <taxon>eudicotyledons</taxon>
        <taxon>Gunneridae</taxon>
        <taxon>Pentapetalae</taxon>
        <taxon>rosids</taxon>
        <taxon>fabids</taxon>
        <taxon>Fabales</taxon>
        <taxon>Fabaceae</taxon>
        <taxon>Papilionoideae</taxon>
        <taxon>50 kb inversion clade</taxon>
        <taxon>NPAAA clade</taxon>
        <taxon>indigoferoid/millettioid clade</taxon>
        <taxon>Phaseoleae</taxon>
        <taxon>Cajanus</taxon>
    </lineage>
</organism>
<keyword evidence="2" id="KW-1185">Reference proteome</keyword>
<name>A0A151RSN5_CAJCA</name>
<dbReference type="Proteomes" id="UP000075243">
    <property type="component" value="Unassembled WGS sequence"/>
</dbReference>
<gene>
    <name evidence="1" type="ORF">KK1_032901</name>
</gene>
<protein>
    <recommendedName>
        <fullName evidence="3">Copia protein</fullName>
    </recommendedName>
</protein>